<sequence length="285" mass="30947">MRFLHLVFVSFAAATHASPLYGRNGYAEPYFGRFGLSPVVRARPAFDGPSFAPVRNEEQISANDIDADDSYSFEYGVQAEDGSHSRQEARDSEGTVTGRYTITLSDGRMRVVDYIADKDGFRARVDTNEPGTDNQAPADVEWTSSAPGASPSRPSSQKPKPNTPNGINPRPTETFVVPPNVISEPGAQDGSITSRPTVVPTGPSRPIQVIQPGVPATADEPRTPHHPPIGFLPPEPFSRIHLAPPRPINTAWGPAIAQYDPLFSSQWPVAHAPFILTSYPIKKKK</sequence>
<dbReference type="PROSITE" id="PS00233">
    <property type="entry name" value="CHIT_BIND_RR_1"/>
    <property type="match status" value="1"/>
</dbReference>
<dbReference type="AlphaFoldDB" id="A0AAJ6QRZ0"/>
<feature type="chain" id="PRO_5042573110" evidence="4">
    <location>
        <begin position="18"/>
        <end position="285"/>
    </location>
</feature>
<accession>A0AAJ6QRZ0</accession>
<protein>
    <submittedName>
        <fullName evidence="6">Uncharacterized protein LOC100899177</fullName>
    </submittedName>
</protein>
<feature type="compositionally biased region" description="Low complexity" evidence="3">
    <location>
        <begin position="144"/>
        <end position="160"/>
    </location>
</feature>
<evidence type="ECO:0000313" key="5">
    <source>
        <dbReference type="Proteomes" id="UP000694867"/>
    </source>
</evidence>
<evidence type="ECO:0000313" key="6">
    <source>
        <dbReference type="RefSeq" id="XP_003741870.1"/>
    </source>
</evidence>
<keyword evidence="1 2" id="KW-0193">Cuticle</keyword>
<reference evidence="6" key="1">
    <citation type="submission" date="2025-08" db="UniProtKB">
        <authorList>
            <consortium name="RefSeq"/>
        </authorList>
    </citation>
    <scope>IDENTIFICATION</scope>
</reference>
<name>A0AAJ6QRZ0_9ACAR</name>
<dbReference type="GeneID" id="100899177"/>
<proteinExistence type="predicted"/>
<evidence type="ECO:0000256" key="2">
    <source>
        <dbReference type="PROSITE-ProRule" id="PRU00497"/>
    </source>
</evidence>
<dbReference type="RefSeq" id="XP_003741870.1">
    <property type="nucleotide sequence ID" value="XM_003741822.1"/>
</dbReference>
<dbReference type="GO" id="GO:0031012">
    <property type="term" value="C:extracellular matrix"/>
    <property type="evidence" value="ECO:0007669"/>
    <property type="project" value="TreeGrafter"/>
</dbReference>
<dbReference type="Pfam" id="PF00379">
    <property type="entry name" value="Chitin_bind_4"/>
    <property type="match status" value="1"/>
</dbReference>
<feature type="region of interest" description="Disordered" evidence="3">
    <location>
        <begin position="124"/>
        <end position="208"/>
    </location>
</feature>
<dbReference type="Proteomes" id="UP000694867">
    <property type="component" value="Unplaced"/>
</dbReference>
<dbReference type="PANTHER" id="PTHR12236:SF79">
    <property type="entry name" value="CUTICULAR PROTEIN 50CB-RELATED"/>
    <property type="match status" value="1"/>
</dbReference>
<dbReference type="GO" id="GO:0042302">
    <property type="term" value="F:structural constituent of cuticle"/>
    <property type="evidence" value="ECO:0007669"/>
    <property type="project" value="UniProtKB-UniRule"/>
</dbReference>
<dbReference type="InterPro" id="IPR000618">
    <property type="entry name" value="Insect_cuticle"/>
</dbReference>
<evidence type="ECO:0000256" key="3">
    <source>
        <dbReference type="SAM" id="MobiDB-lite"/>
    </source>
</evidence>
<evidence type="ECO:0000256" key="4">
    <source>
        <dbReference type="SAM" id="SignalP"/>
    </source>
</evidence>
<evidence type="ECO:0000256" key="1">
    <source>
        <dbReference type="ARBA" id="ARBA00022460"/>
    </source>
</evidence>
<keyword evidence="5" id="KW-1185">Reference proteome</keyword>
<dbReference type="InterPro" id="IPR051217">
    <property type="entry name" value="Insect_Cuticle_Struc_Prot"/>
</dbReference>
<dbReference type="PROSITE" id="PS51155">
    <property type="entry name" value="CHIT_BIND_RR_2"/>
    <property type="match status" value="1"/>
</dbReference>
<dbReference type="PANTHER" id="PTHR12236">
    <property type="entry name" value="STRUCTURAL CONTITUENT OF CUTICLE"/>
    <property type="match status" value="1"/>
</dbReference>
<dbReference type="InterPro" id="IPR031311">
    <property type="entry name" value="CHIT_BIND_RR_consensus"/>
</dbReference>
<dbReference type="KEGG" id="goe:100899177"/>
<feature type="signal peptide" evidence="4">
    <location>
        <begin position="1"/>
        <end position="17"/>
    </location>
</feature>
<gene>
    <name evidence="6" type="primary">LOC100899177</name>
</gene>
<organism evidence="5 6">
    <name type="scientific">Galendromus occidentalis</name>
    <name type="common">western predatory mite</name>
    <dbReference type="NCBI Taxonomy" id="34638"/>
    <lineage>
        <taxon>Eukaryota</taxon>
        <taxon>Metazoa</taxon>
        <taxon>Ecdysozoa</taxon>
        <taxon>Arthropoda</taxon>
        <taxon>Chelicerata</taxon>
        <taxon>Arachnida</taxon>
        <taxon>Acari</taxon>
        <taxon>Parasitiformes</taxon>
        <taxon>Mesostigmata</taxon>
        <taxon>Gamasina</taxon>
        <taxon>Phytoseioidea</taxon>
        <taxon>Phytoseiidae</taxon>
        <taxon>Typhlodrominae</taxon>
        <taxon>Galendromus</taxon>
    </lineage>
</organism>
<keyword evidence="4" id="KW-0732">Signal</keyword>
<dbReference type="GO" id="GO:0005615">
    <property type="term" value="C:extracellular space"/>
    <property type="evidence" value="ECO:0007669"/>
    <property type="project" value="TreeGrafter"/>
</dbReference>